<keyword evidence="2" id="KW-0472">Membrane</keyword>
<dbReference type="STRING" id="52.CMC5_009120"/>
<protein>
    <submittedName>
        <fullName evidence="4">Phosphopeptide-binding protein</fullName>
    </submittedName>
</protein>
<dbReference type="EMBL" id="CP012159">
    <property type="protein sequence ID" value="AKT36791.1"/>
    <property type="molecule type" value="Genomic_DNA"/>
</dbReference>
<feature type="domain" description="FHA" evidence="3">
    <location>
        <begin position="33"/>
        <end position="82"/>
    </location>
</feature>
<dbReference type="Pfam" id="PF00498">
    <property type="entry name" value="FHA"/>
    <property type="match status" value="2"/>
</dbReference>
<dbReference type="PROSITE" id="PS50006">
    <property type="entry name" value="FHA_DOMAIN"/>
    <property type="match status" value="1"/>
</dbReference>
<dbReference type="InterPro" id="IPR008984">
    <property type="entry name" value="SMAD_FHA_dom_sf"/>
</dbReference>
<gene>
    <name evidence="4" type="ORF">CMC5_009120</name>
</gene>
<dbReference type="Gene3D" id="2.60.200.20">
    <property type="match status" value="2"/>
</dbReference>
<organism evidence="4 5">
    <name type="scientific">Chondromyces crocatus</name>
    <dbReference type="NCBI Taxonomy" id="52"/>
    <lineage>
        <taxon>Bacteria</taxon>
        <taxon>Pseudomonadati</taxon>
        <taxon>Myxococcota</taxon>
        <taxon>Polyangia</taxon>
        <taxon>Polyangiales</taxon>
        <taxon>Polyangiaceae</taxon>
        <taxon>Chondromyces</taxon>
    </lineage>
</organism>
<evidence type="ECO:0000259" key="3">
    <source>
        <dbReference type="PROSITE" id="PS50006"/>
    </source>
</evidence>
<dbReference type="RefSeq" id="WP_050429250.1">
    <property type="nucleotide sequence ID" value="NZ_CP012159.1"/>
</dbReference>
<dbReference type="OrthoDB" id="5507243at2"/>
<feature type="region of interest" description="Disordered" evidence="1">
    <location>
        <begin position="251"/>
        <end position="319"/>
    </location>
</feature>
<reference evidence="4 5" key="1">
    <citation type="submission" date="2015-07" db="EMBL/GenBank/DDBJ databases">
        <title>Genome analysis of myxobacterium Chondromyces crocatus Cm c5 reveals a high potential for natural compound synthesis and the genetic basis for the loss of fruiting body formation.</title>
        <authorList>
            <person name="Zaburannyi N."/>
            <person name="Bunk B."/>
            <person name="Maier J."/>
            <person name="Overmann J."/>
            <person name="Mueller R."/>
        </authorList>
    </citation>
    <scope>NUCLEOTIDE SEQUENCE [LARGE SCALE GENOMIC DNA]</scope>
    <source>
        <strain evidence="4 5">Cm c5</strain>
    </source>
</reference>
<feature type="compositionally biased region" description="Low complexity" evidence="1">
    <location>
        <begin position="279"/>
        <end position="311"/>
    </location>
</feature>
<dbReference type="PANTHER" id="PTHR23308">
    <property type="entry name" value="NUCLEAR INHIBITOR OF PROTEIN PHOSPHATASE-1"/>
    <property type="match status" value="1"/>
</dbReference>
<dbReference type="Proteomes" id="UP000067626">
    <property type="component" value="Chromosome"/>
</dbReference>
<dbReference type="SMART" id="SM00240">
    <property type="entry name" value="FHA"/>
    <property type="match status" value="2"/>
</dbReference>
<keyword evidence="2" id="KW-0812">Transmembrane</keyword>
<evidence type="ECO:0000256" key="1">
    <source>
        <dbReference type="SAM" id="MobiDB-lite"/>
    </source>
</evidence>
<evidence type="ECO:0000256" key="2">
    <source>
        <dbReference type="SAM" id="Phobius"/>
    </source>
</evidence>
<keyword evidence="2" id="KW-1133">Transmembrane helix</keyword>
<evidence type="ECO:0000313" key="5">
    <source>
        <dbReference type="Proteomes" id="UP000067626"/>
    </source>
</evidence>
<evidence type="ECO:0000313" key="4">
    <source>
        <dbReference type="EMBL" id="AKT36791.1"/>
    </source>
</evidence>
<dbReference type="KEGG" id="ccro:CMC5_009120"/>
<feature type="transmembrane region" description="Helical" evidence="2">
    <location>
        <begin position="327"/>
        <end position="348"/>
    </location>
</feature>
<dbReference type="AlphaFoldDB" id="A0A0K1E7D1"/>
<dbReference type="InterPro" id="IPR050923">
    <property type="entry name" value="Cell_Proc_Reg/RNA_Proc"/>
</dbReference>
<dbReference type="CDD" id="cd00060">
    <property type="entry name" value="FHA"/>
    <property type="match status" value="2"/>
</dbReference>
<sequence>MAVKISVVTAEVGSSKATSESAELSLTLDAPRLVIGRGDGCEVRLPDPSVSARHASIRQRGAEYTLADEGSSNGTFVGQRKLAPHTPEPLRDGDRVRVGRVWLIIRIGPAMVQGTPAAAARELALALVTRGLRAQGEDPTPCVQVFAGPDQGALLALEEPGRPYALGRARDVELPLSDQAAARRQLTVTRKGDQLFVRNVGTQGATSLDGVPLPSAADVLWRPGQIIAFGATRLACELPVVQALAELERCPDEPLREDDDVAFPEATKPDPGSPPLVDPVPSSDIPFEASSSASSPDASLTAPPASRAPTPSSEPPESRAGWSLMDAAVLLLALGVLAASVAGLSWLLNRG</sequence>
<dbReference type="InterPro" id="IPR000253">
    <property type="entry name" value="FHA_dom"/>
</dbReference>
<dbReference type="SUPFAM" id="SSF49879">
    <property type="entry name" value="SMAD/FHA domain"/>
    <property type="match status" value="2"/>
</dbReference>
<keyword evidence="5" id="KW-1185">Reference proteome</keyword>
<accession>A0A0K1E7D1</accession>
<proteinExistence type="predicted"/>
<name>A0A0K1E7D1_CHOCO</name>